<sequence>MVSTPKQMKTLRPSVKVPEDFVAAGCETCGLLQHCGGMRNERALLTCVDQFCCGSGDCDNVCPDHPDYAKRVREIGGFGRHRIGPMQQNDARLPTYVPLVHHGYRRQSNLHAEAVAMCPYNFLKQKGKRYVSNVQDQDSLRDKFKIAADAKLILCGTAKDKPLEAYWTHRRVEQTMDLIAAINPDLYIAPNFSMFLDVPRHDNLFNIKRQLLCLSELSAAGVSVVPHISATMPHDWDNWRAFLHEHIDIQHIAFNFQTGYSDRGEAKLALNRLVRLQQALGRSLSLIMIGGSQFLEIAMLNFGRLTVVDSTPFMKTQHRQRLVMNGSKRHWVKSPTQRGTPIDDLLQHNVGSYSTQIAHRVGELFN</sequence>
<dbReference type="Proteomes" id="UP000315003">
    <property type="component" value="Chromosome"/>
</dbReference>
<reference evidence="1 2" key="1">
    <citation type="submission" date="2019-02" db="EMBL/GenBank/DDBJ databases">
        <title>Deep-cultivation of Planctomycetes and their phenomic and genomic characterization uncovers novel biology.</title>
        <authorList>
            <person name="Wiegand S."/>
            <person name="Jogler M."/>
            <person name="Boedeker C."/>
            <person name="Pinto D."/>
            <person name="Vollmers J."/>
            <person name="Rivas-Marin E."/>
            <person name="Kohn T."/>
            <person name="Peeters S.H."/>
            <person name="Heuer A."/>
            <person name="Rast P."/>
            <person name="Oberbeckmann S."/>
            <person name="Bunk B."/>
            <person name="Jeske O."/>
            <person name="Meyerdierks A."/>
            <person name="Storesund J.E."/>
            <person name="Kallscheuer N."/>
            <person name="Luecker S."/>
            <person name="Lage O.M."/>
            <person name="Pohl T."/>
            <person name="Merkel B.J."/>
            <person name="Hornburger P."/>
            <person name="Mueller R.-W."/>
            <person name="Bruemmer F."/>
            <person name="Labrenz M."/>
            <person name="Spormann A.M."/>
            <person name="Op den Camp H."/>
            <person name="Overmann J."/>
            <person name="Amann R."/>
            <person name="Jetten M.S.M."/>
            <person name="Mascher T."/>
            <person name="Medema M.H."/>
            <person name="Devos D.P."/>
            <person name="Kaster A.-K."/>
            <person name="Ovreas L."/>
            <person name="Rohde M."/>
            <person name="Galperin M.Y."/>
            <person name="Jogler C."/>
        </authorList>
    </citation>
    <scope>NUCLEOTIDE SEQUENCE [LARGE SCALE GENOMIC DNA]</scope>
    <source>
        <strain evidence="1 2">SV_7m_r</strain>
    </source>
</reference>
<evidence type="ECO:0008006" key="3">
    <source>
        <dbReference type="Google" id="ProtNLM"/>
    </source>
</evidence>
<dbReference type="OrthoDB" id="7375815at2"/>
<dbReference type="AlphaFoldDB" id="A0A517SWT5"/>
<organism evidence="1 2">
    <name type="scientific">Stieleria bergensis</name>
    <dbReference type="NCBI Taxonomy" id="2528025"/>
    <lineage>
        <taxon>Bacteria</taxon>
        <taxon>Pseudomonadati</taxon>
        <taxon>Planctomycetota</taxon>
        <taxon>Planctomycetia</taxon>
        <taxon>Pirellulales</taxon>
        <taxon>Pirellulaceae</taxon>
        <taxon>Stieleria</taxon>
    </lineage>
</organism>
<gene>
    <name evidence="1" type="ORF">SV7mr_31160</name>
</gene>
<dbReference type="EMBL" id="CP036272">
    <property type="protein sequence ID" value="QDT60592.1"/>
    <property type="molecule type" value="Genomic_DNA"/>
</dbReference>
<keyword evidence="2" id="KW-1185">Reference proteome</keyword>
<accession>A0A517SWT5</accession>
<protein>
    <recommendedName>
        <fullName evidence="3">DUF4417 domain-containing protein</fullName>
    </recommendedName>
</protein>
<evidence type="ECO:0000313" key="1">
    <source>
        <dbReference type="EMBL" id="QDT60592.1"/>
    </source>
</evidence>
<proteinExistence type="predicted"/>
<evidence type="ECO:0000313" key="2">
    <source>
        <dbReference type="Proteomes" id="UP000315003"/>
    </source>
</evidence>
<dbReference type="RefSeq" id="WP_145273502.1">
    <property type="nucleotide sequence ID" value="NZ_CP036272.1"/>
</dbReference>
<name>A0A517SWT5_9BACT</name>